<dbReference type="Pfam" id="PF00350">
    <property type="entry name" value="Dynamin_N"/>
    <property type="match status" value="1"/>
</dbReference>
<evidence type="ECO:0000256" key="1">
    <source>
        <dbReference type="PROSITE-ProRule" id="PRU00339"/>
    </source>
</evidence>
<dbReference type="EMBL" id="JACXSI010000043">
    <property type="protein sequence ID" value="MBD3109713.1"/>
    <property type="molecule type" value="Genomic_DNA"/>
</dbReference>
<protein>
    <submittedName>
        <fullName evidence="4">Dynamin family protein</fullName>
    </submittedName>
</protein>
<dbReference type="InterPro" id="IPR019734">
    <property type="entry name" value="TPR_rpt"/>
</dbReference>
<evidence type="ECO:0000259" key="3">
    <source>
        <dbReference type="Pfam" id="PF00350"/>
    </source>
</evidence>
<dbReference type="InterPro" id="IPR011990">
    <property type="entry name" value="TPR-like_helical_dom_sf"/>
</dbReference>
<dbReference type="InterPro" id="IPR045063">
    <property type="entry name" value="Dynamin_N"/>
</dbReference>
<organism evidence="4 5">
    <name type="scientific">Peribacillus faecalis</name>
    <dbReference type="NCBI Taxonomy" id="2772559"/>
    <lineage>
        <taxon>Bacteria</taxon>
        <taxon>Bacillati</taxon>
        <taxon>Bacillota</taxon>
        <taxon>Bacilli</taxon>
        <taxon>Bacillales</taxon>
        <taxon>Bacillaceae</taxon>
        <taxon>Peribacillus</taxon>
    </lineage>
</organism>
<dbReference type="InterPro" id="IPR027417">
    <property type="entry name" value="P-loop_NTPase"/>
</dbReference>
<evidence type="ECO:0000313" key="5">
    <source>
        <dbReference type="Proteomes" id="UP000602076"/>
    </source>
</evidence>
<sequence length="922" mass="107055">MNIDQHLSKKTFYETMLKDRKKGKLPIEVLGEMFHEENKKELADLSDIRYAQGEIYFHYQDYEAAIFKWESISNELGAWAKKNVGDAYFELDLYPTAIETFKSIVTDNNLLNTEIALKLFQIYVEEEKYDLATDYIKQAVALDPDYPKITKIARYFFEQNNDNDNAIDLALNEGLRTEDVHWFDMLTGYINDGKAQSHEPSYFYLALENLYSVDSVRFEKMVVALWNQYKSSENYVNWLETIDSIIENIDVSKSTAWNQISNLYYDSFKDSLSGKIELDESIRFMPKFLENWLGITKSTQAIWTYTAILTWNEFYPSVIREEVIEEAKRDLWKCAVNPEILQDCLSLFQDLTKWANENDIEIGAKVRWLVQEIMDLSYTNVFVAGVNGTGKSAFINSILEEELFENSTTNTVRIKNGNVSQVTVVSDEELQTDTVVPDIKQLITEELSEHSRTLIDVAMPSTVLKKHSISITDTPGFRVRRNDPELMEYLPLADELLFVLDAEDAFTDQERDLAQQIIDKNPAISVNFVLTKLDSIYNKQEAAKLVEDVTEKVQQYFPDSDVIPFSSKYAVAGQQETVQNLLTSFANKPNKEEIRSSKLLQMIQRVIVFFLKNRVEKENEYKDDIVWNEEIVSKMNAAIHQLKDHENALADTIYNKYVYVKADIKEEMAKRIPEILRECASFLKEDSDFRKIHLDLNDEMNRRLQEYIQSSVLPSVNNSMQNWISDAKQELLENKNYLDEMSATFNNIYGEQVLNLEGDFRILNDWERDISRMTSGAQLERENILLRHTPSQFLLKSAGKLLGAIAQNKALYNQYKKFIENEEYTETANSVINKFFTQYEIFEKGIERDLAFFFKEPIKDIQELIQKAEEEIEAKQALLAEMKENPEIYYDAITSFKIRHRQFELMNTAAGTTSGSKAIEHA</sequence>
<dbReference type="PROSITE" id="PS50005">
    <property type="entry name" value="TPR"/>
    <property type="match status" value="1"/>
</dbReference>
<keyword evidence="2" id="KW-0175">Coiled coil</keyword>
<dbReference type="AlphaFoldDB" id="A0A927CXU4"/>
<dbReference type="Gene3D" id="3.40.50.300">
    <property type="entry name" value="P-loop containing nucleotide triphosphate hydrolases"/>
    <property type="match status" value="1"/>
</dbReference>
<dbReference type="SUPFAM" id="SSF52540">
    <property type="entry name" value="P-loop containing nucleoside triphosphate hydrolases"/>
    <property type="match status" value="1"/>
</dbReference>
<accession>A0A927CXU4</accession>
<dbReference type="RefSeq" id="WP_190999249.1">
    <property type="nucleotide sequence ID" value="NZ_JACXSI010000043.1"/>
</dbReference>
<dbReference type="SUPFAM" id="SSF48452">
    <property type="entry name" value="TPR-like"/>
    <property type="match status" value="1"/>
</dbReference>
<reference evidence="4" key="1">
    <citation type="submission" date="2020-09" db="EMBL/GenBank/DDBJ databases">
        <title>Bacillus faecalis sp. nov., a moderately halophilic bacterium isolated from cow faeces.</title>
        <authorList>
            <person name="Jiang L."/>
            <person name="Lee J."/>
        </authorList>
    </citation>
    <scope>NUCLEOTIDE SEQUENCE</scope>
    <source>
        <strain evidence="4">AGMB 02131</strain>
    </source>
</reference>
<feature type="repeat" description="TPR" evidence="1">
    <location>
        <begin position="113"/>
        <end position="146"/>
    </location>
</feature>
<keyword evidence="5" id="KW-1185">Reference proteome</keyword>
<keyword evidence="1" id="KW-0802">TPR repeat</keyword>
<evidence type="ECO:0000256" key="2">
    <source>
        <dbReference type="SAM" id="Coils"/>
    </source>
</evidence>
<name>A0A927CXU4_9BACI</name>
<dbReference type="PANTHER" id="PTHR43681:SF1">
    <property type="entry name" value="SARCALUMENIN"/>
    <property type="match status" value="1"/>
</dbReference>
<dbReference type="Gene3D" id="1.25.40.10">
    <property type="entry name" value="Tetratricopeptide repeat domain"/>
    <property type="match status" value="1"/>
</dbReference>
<comment type="caution">
    <text evidence="4">The sequence shown here is derived from an EMBL/GenBank/DDBJ whole genome shotgun (WGS) entry which is preliminary data.</text>
</comment>
<feature type="domain" description="Dynamin N-terminal" evidence="3">
    <location>
        <begin position="381"/>
        <end position="532"/>
    </location>
</feature>
<dbReference type="Proteomes" id="UP000602076">
    <property type="component" value="Unassembled WGS sequence"/>
</dbReference>
<dbReference type="InterPro" id="IPR051943">
    <property type="entry name" value="TRAFAC_Dynamin-like_GTPase"/>
</dbReference>
<feature type="coiled-coil region" evidence="2">
    <location>
        <begin position="858"/>
        <end position="885"/>
    </location>
</feature>
<evidence type="ECO:0000313" key="4">
    <source>
        <dbReference type="EMBL" id="MBD3109713.1"/>
    </source>
</evidence>
<proteinExistence type="predicted"/>
<dbReference type="PANTHER" id="PTHR43681">
    <property type="entry name" value="TRANSMEMBRANE GTPASE FZO"/>
    <property type="match status" value="1"/>
</dbReference>
<gene>
    <name evidence="4" type="ORF">IEO70_15345</name>
</gene>